<comment type="caution">
    <text evidence="2">The sequence shown here is derived from an EMBL/GenBank/DDBJ whole genome shotgun (WGS) entry which is preliminary data.</text>
</comment>
<dbReference type="Proteomes" id="UP001287286">
    <property type="component" value="Unassembled WGS sequence"/>
</dbReference>
<gene>
    <name evidence="2" type="ORF">Purlil1_11386</name>
</gene>
<sequence length="298" mass="33157">MAPTSFHLEPKSFTPPTKTRPLRVSFVSSTGRKTNPMYPATLLRLSYRFVDDRYDEDHVDYGMEIFSPEVIVPREVTLVERHDNDHNNNASDSEDGGSGSSDEGAAAAATTTLPLYAFEVPRDQVPCVPICKPETAPAEVTLYAWRQDKFLGQWPLGQVKGLGHGVPKEAARRQPARQAKQRKKGGEWQRASLSQVQVRMRKRARGKELMVVVAAAADGERAGSRQTNGLRVDEEENEEMGKLICQLFATYYMYVDCYNNDDNDDISAAGLGDSKARPDTQPHNHNGDDEHAVALLPR</sequence>
<evidence type="ECO:0000256" key="1">
    <source>
        <dbReference type="SAM" id="MobiDB-lite"/>
    </source>
</evidence>
<feature type="region of interest" description="Disordered" evidence="1">
    <location>
        <begin position="167"/>
        <end position="191"/>
    </location>
</feature>
<dbReference type="EMBL" id="JAWRVI010000068">
    <property type="protein sequence ID" value="KAK4081977.1"/>
    <property type="molecule type" value="Genomic_DNA"/>
</dbReference>
<evidence type="ECO:0000313" key="3">
    <source>
        <dbReference type="Proteomes" id="UP001287286"/>
    </source>
</evidence>
<feature type="compositionally biased region" description="Basic and acidic residues" evidence="1">
    <location>
        <begin position="274"/>
        <end position="292"/>
    </location>
</feature>
<name>A0ABR0BJQ0_PURLI</name>
<protein>
    <submittedName>
        <fullName evidence="2">Uncharacterized protein</fullName>
    </submittedName>
</protein>
<proteinExistence type="predicted"/>
<keyword evidence="3" id="KW-1185">Reference proteome</keyword>
<feature type="region of interest" description="Disordered" evidence="1">
    <location>
        <begin position="81"/>
        <end position="106"/>
    </location>
</feature>
<organism evidence="2 3">
    <name type="scientific">Purpureocillium lilacinum</name>
    <name type="common">Paecilomyces lilacinus</name>
    <dbReference type="NCBI Taxonomy" id="33203"/>
    <lineage>
        <taxon>Eukaryota</taxon>
        <taxon>Fungi</taxon>
        <taxon>Dikarya</taxon>
        <taxon>Ascomycota</taxon>
        <taxon>Pezizomycotina</taxon>
        <taxon>Sordariomycetes</taxon>
        <taxon>Hypocreomycetidae</taxon>
        <taxon>Hypocreales</taxon>
        <taxon>Ophiocordycipitaceae</taxon>
        <taxon>Purpureocillium</taxon>
    </lineage>
</organism>
<feature type="region of interest" description="Disordered" evidence="1">
    <location>
        <begin position="1"/>
        <end position="21"/>
    </location>
</feature>
<evidence type="ECO:0000313" key="2">
    <source>
        <dbReference type="EMBL" id="KAK4081977.1"/>
    </source>
</evidence>
<feature type="region of interest" description="Disordered" evidence="1">
    <location>
        <begin position="269"/>
        <end position="298"/>
    </location>
</feature>
<reference evidence="2 3" key="1">
    <citation type="journal article" date="2024" name="Microbiol. Resour. Announc.">
        <title>Genome annotations for the ascomycete fungi Trichoderma harzianum, Trichoderma aggressivum, and Purpureocillium lilacinum.</title>
        <authorList>
            <person name="Beijen E.P.W."/>
            <person name="Ohm R.A."/>
        </authorList>
    </citation>
    <scope>NUCLEOTIDE SEQUENCE [LARGE SCALE GENOMIC DNA]</scope>
    <source>
        <strain evidence="2 3">CBS 150709</strain>
    </source>
</reference>
<accession>A0ABR0BJQ0</accession>